<dbReference type="PANTHER" id="PTHR46558:SF11">
    <property type="entry name" value="HTH-TYPE TRANSCRIPTIONAL REGULATOR XRE"/>
    <property type="match status" value="1"/>
</dbReference>
<reference evidence="3 4" key="1">
    <citation type="submission" date="2019-10" db="EMBL/GenBank/DDBJ databases">
        <title>Streptomyces tenebrisbrunneis sp.nov., an endogenous actinomycete isolated from of Lycium ruthenicum.</title>
        <authorList>
            <person name="Ma L."/>
        </authorList>
    </citation>
    <scope>NUCLEOTIDE SEQUENCE [LARGE SCALE GENOMIC DNA]</scope>
    <source>
        <strain evidence="3 4">TRM 66187</strain>
    </source>
</reference>
<dbReference type="Pfam" id="PF13560">
    <property type="entry name" value="HTH_31"/>
    <property type="match status" value="1"/>
</dbReference>
<dbReference type="SUPFAM" id="SSF47413">
    <property type="entry name" value="lambda repressor-like DNA-binding domains"/>
    <property type="match status" value="2"/>
</dbReference>
<dbReference type="Gene3D" id="1.10.260.40">
    <property type="entry name" value="lambda repressor-like DNA-binding domains"/>
    <property type="match status" value="3"/>
</dbReference>
<comment type="caution">
    <text evidence="3">The sequence shown here is derived from an EMBL/GenBank/DDBJ whole genome shotgun (WGS) entry which is preliminary data.</text>
</comment>
<protein>
    <submittedName>
        <fullName evidence="3">Helix-turn-helix transcriptional regulator</fullName>
    </submittedName>
</protein>
<dbReference type="InterPro" id="IPR010982">
    <property type="entry name" value="Lambda_DNA-bd_dom_sf"/>
</dbReference>
<accession>A0ABQ7FES3</accession>
<evidence type="ECO:0000256" key="1">
    <source>
        <dbReference type="ARBA" id="ARBA00023125"/>
    </source>
</evidence>
<evidence type="ECO:0000259" key="2">
    <source>
        <dbReference type="PROSITE" id="PS50943"/>
    </source>
</evidence>
<dbReference type="RefSeq" id="WP_156207592.1">
    <property type="nucleotide sequence ID" value="NZ_WHPN01000404.1"/>
</dbReference>
<dbReference type="Proteomes" id="UP000621266">
    <property type="component" value="Unassembled WGS sequence"/>
</dbReference>
<sequence>MPPRQFDGSRVRAVRRRRDMHQRQLGELVGVSGATVARWESGKDFPKGEKLPAIATALNEPLDELFPHDGPPDLQLLRCDAGLSVAEATEIIGASRGPVSNAESGRRRLNASYVKPLAAAYGVTEEELLAAQDRSFGLRTTAPHGDQEAAPRTIGEKINFLLQYGSTGEEALSDAEIARLVNEHAPTAAVTAEGIGELRDGTETAASDEVRAGLAHAFQVPAWLFGDDAELSPMVQEFLEAVRFIDSIHQGHILGLAARGSEILSRRSMADINRLVGELRHALSEVQDKEQPR</sequence>
<dbReference type="PANTHER" id="PTHR46558">
    <property type="entry name" value="TRACRIPTIONAL REGULATORY PROTEIN-RELATED-RELATED"/>
    <property type="match status" value="1"/>
</dbReference>
<dbReference type="PROSITE" id="PS50943">
    <property type="entry name" value="HTH_CROC1"/>
    <property type="match status" value="2"/>
</dbReference>
<dbReference type="CDD" id="cd00093">
    <property type="entry name" value="HTH_XRE"/>
    <property type="match status" value="2"/>
</dbReference>
<keyword evidence="1" id="KW-0238">DNA-binding</keyword>
<dbReference type="SMART" id="SM00530">
    <property type="entry name" value="HTH_XRE"/>
    <property type="match status" value="2"/>
</dbReference>
<evidence type="ECO:0000313" key="4">
    <source>
        <dbReference type="Proteomes" id="UP000621266"/>
    </source>
</evidence>
<organism evidence="3 4">
    <name type="scientific">Streptomyces lycii</name>
    <dbReference type="NCBI Taxonomy" id="2654337"/>
    <lineage>
        <taxon>Bacteria</taxon>
        <taxon>Bacillati</taxon>
        <taxon>Actinomycetota</taxon>
        <taxon>Actinomycetes</taxon>
        <taxon>Kitasatosporales</taxon>
        <taxon>Streptomycetaceae</taxon>
        <taxon>Streptomyces</taxon>
    </lineage>
</organism>
<dbReference type="EMBL" id="WHPN01000404">
    <property type="protein sequence ID" value="KAF4405758.1"/>
    <property type="molecule type" value="Genomic_DNA"/>
</dbReference>
<dbReference type="Pfam" id="PF01381">
    <property type="entry name" value="HTH_3"/>
    <property type="match status" value="1"/>
</dbReference>
<name>A0ABQ7FES3_9ACTN</name>
<gene>
    <name evidence="3" type="ORF">GCU69_28645</name>
</gene>
<dbReference type="InterPro" id="IPR001387">
    <property type="entry name" value="Cro/C1-type_HTH"/>
</dbReference>
<feature type="domain" description="HTH cro/C1-type" evidence="2">
    <location>
        <begin position="11"/>
        <end position="65"/>
    </location>
</feature>
<feature type="domain" description="HTH cro/C1-type" evidence="2">
    <location>
        <begin position="74"/>
        <end position="128"/>
    </location>
</feature>
<keyword evidence="4" id="KW-1185">Reference proteome</keyword>
<proteinExistence type="predicted"/>
<evidence type="ECO:0000313" key="3">
    <source>
        <dbReference type="EMBL" id="KAF4405758.1"/>
    </source>
</evidence>